<name>A0AAV5D561_ELECO</name>
<gene>
    <name evidence="4" type="primary">ga23207</name>
    <name evidence="4" type="ORF">PR202_ga23207</name>
</gene>
<dbReference type="PANTHER" id="PTHR10696:SF21">
    <property type="entry name" value="TAUD_TFDA-LIKE DOMAIN-CONTAINING PROTEIN"/>
    <property type="match status" value="1"/>
</dbReference>
<sequence length="218" mass="24368">MAAAIQSSYLFNPVMQSPYLFNPVATAMQVPFLSNPMAAAMQLPTLAHSTAGSRSSVRSPTTIEAADGASCETFWRERARIVDALSALPWTRTTTAWRRRSPRCSTRSWPSRWSRTLRDALPASVAKGALASRVPRFPSKLFFFCEVEPKSGGETPIVLSHYVYKRMKENFPEFVEKLEKDGLIHTRVLGEGDDPPSPIGREWQSTFLTKDKATAEER</sequence>
<dbReference type="InterPro" id="IPR042098">
    <property type="entry name" value="TauD-like_sf"/>
</dbReference>
<comment type="caution">
    <text evidence="4">The sequence shown here is derived from an EMBL/GenBank/DDBJ whole genome shotgun (WGS) entry which is preliminary data.</text>
</comment>
<dbReference type="Proteomes" id="UP001054889">
    <property type="component" value="Unassembled WGS sequence"/>
</dbReference>
<dbReference type="InterPro" id="IPR050411">
    <property type="entry name" value="AlphaKG_dependent_hydroxylases"/>
</dbReference>
<reference evidence="4" key="2">
    <citation type="submission" date="2021-12" db="EMBL/GenBank/DDBJ databases">
        <title>Resequencing data analysis of finger millet.</title>
        <authorList>
            <person name="Hatakeyama M."/>
            <person name="Aluri S."/>
            <person name="Balachadran M.T."/>
            <person name="Sivarajan S.R."/>
            <person name="Poveda L."/>
            <person name="Shimizu-Inatsugi R."/>
            <person name="Schlapbach R."/>
            <person name="Sreeman S.M."/>
            <person name="Shimizu K.K."/>
        </authorList>
    </citation>
    <scope>NUCLEOTIDE SEQUENCE</scope>
</reference>
<keyword evidence="1" id="KW-0560">Oxidoreductase</keyword>
<dbReference type="AlphaFoldDB" id="A0AAV5D561"/>
<proteinExistence type="predicted"/>
<dbReference type="InterPro" id="IPR003819">
    <property type="entry name" value="TauD/TfdA-like"/>
</dbReference>
<dbReference type="Pfam" id="PF02668">
    <property type="entry name" value="TauD"/>
    <property type="match status" value="1"/>
</dbReference>
<dbReference type="SUPFAM" id="SSF51197">
    <property type="entry name" value="Clavaminate synthase-like"/>
    <property type="match status" value="1"/>
</dbReference>
<evidence type="ECO:0000313" key="4">
    <source>
        <dbReference type="EMBL" id="GJN05566.1"/>
    </source>
</evidence>
<dbReference type="GO" id="GO:0016491">
    <property type="term" value="F:oxidoreductase activity"/>
    <property type="evidence" value="ECO:0007669"/>
    <property type="project" value="UniProtKB-KW"/>
</dbReference>
<dbReference type="Gene3D" id="3.60.130.10">
    <property type="entry name" value="Clavaminate synthase-like"/>
    <property type="match status" value="1"/>
</dbReference>
<reference evidence="4" key="1">
    <citation type="journal article" date="2018" name="DNA Res.">
        <title>Multiple hybrid de novo genome assembly of finger millet, an orphan allotetraploid crop.</title>
        <authorList>
            <person name="Hatakeyama M."/>
            <person name="Aluri S."/>
            <person name="Balachadran M.T."/>
            <person name="Sivarajan S.R."/>
            <person name="Patrignani A."/>
            <person name="Gruter S."/>
            <person name="Poveda L."/>
            <person name="Shimizu-Inatsugi R."/>
            <person name="Baeten J."/>
            <person name="Francoijs K.J."/>
            <person name="Nataraja K.N."/>
            <person name="Reddy Y.A.N."/>
            <person name="Phadnis S."/>
            <person name="Ravikumar R.L."/>
            <person name="Schlapbach R."/>
            <person name="Sreeman S.M."/>
            <person name="Shimizu K.K."/>
        </authorList>
    </citation>
    <scope>NUCLEOTIDE SEQUENCE</scope>
</reference>
<dbReference type="PANTHER" id="PTHR10696">
    <property type="entry name" value="GAMMA-BUTYROBETAINE HYDROXYLASE-RELATED"/>
    <property type="match status" value="1"/>
</dbReference>
<evidence type="ECO:0000313" key="5">
    <source>
        <dbReference type="Proteomes" id="UP001054889"/>
    </source>
</evidence>
<evidence type="ECO:0000256" key="1">
    <source>
        <dbReference type="ARBA" id="ARBA00023002"/>
    </source>
</evidence>
<evidence type="ECO:0000259" key="3">
    <source>
        <dbReference type="Pfam" id="PF02668"/>
    </source>
</evidence>
<keyword evidence="5" id="KW-1185">Reference proteome</keyword>
<dbReference type="EMBL" id="BQKI01000012">
    <property type="protein sequence ID" value="GJN05566.1"/>
    <property type="molecule type" value="Genomic_DNA"/>
</dbReference>
<feature type="region of interest" description="Disordered" evidence="2">
    <location>
        <begin position="188"/>
        <end position="218"/>
    </location>
</feature>
<accession>A0AAV5D561</accession>
<feature type="compositionally biased region" description="Basic and acidic residues" evidence="2">
    <location>
        <begin position="209"/>
        <end position="218"/>
    </location>
</feature>
<evidence type="ECO:0000256" key="2">
    <source>
        <dbReference type="SAM" id="MobiDB-lite"/>
    </source>
</evidence>
<protein>
    <recommendedName>
        <fullName evidence="3">TauD/TfdA-like domain-containing protein</fullName>
    </recommendedName>
</protein>
<organism evidence="4 5">
    <name type="scientific">Eleusine coracana subsp. coracana</name>
    <dbReference type="NCBI Taxonomy" id="191504"/>
    <lineage>
        <taxon>Eukaryota</taxon>
        <taxon>Viridiplantae</taxon>
        <taxon>Streptophyta</taxon>
        <taxon>Embryophyta</taxon>
        <taxon>Tracheophyta</taxon>
        <taxon>Spermatophyta</taxon>
        <taxon>Magnoliopsida</taxon>
        <taxon>Liliopsida</taxon>
        <taxon>Poales</taxon>
        <taxon>Poaceae</taxon>
        <taxon>PACMAD clade</taxon>
        <taxon>Chloridoideae</taxon>
        <taxon>Cynodonteae</taxon>
        <taxon>Eleusininae</taxon>
        <taxon>Eleusine</taxon>
    </lineage>
</organism>
<feature type="domain" description="TauD/TfdA-like" evidence="3">
    <location>
        <begin position="135"/>
        <end position="180"/>
    </location>
</feature>